<feature type="transmembrane region" description="Helical" evidence="1">
    <location>
        <begin position="601"/>
        <end position="619"/>
    </location>
</feature>
<evidence type="ECO:0000256" key="1">
    <source>
        <dbReference type="SAM" id="Phobius"/>
    </source>
</evidence>
<comment type="caution">
    <text evidence="2">The sequence shown here is derived from an EMBL/GenBank/DDBJ whole genome shotgun (WGS) entry which is preliminary data.</text>
</comment>
<feature type="transmembrane region" description="Helical" evidence="1">
    <location>
        <begin position="571"/>
        <end position="589"/>
    </location>
</feature>
<dbReference type="Proteomes" id="UP000233469">
    <property type="component" value="Unassembled WGS sequence"/>
</dbReference>
<evidence type="ECO:0000313" key="2">
    <source>
        <dbReference type="EMBL" id="PKK65163.1"/>
    </source>
</evidence>
<feature type="transmembrane region" description="Helical" evidence="1">
    <location>
        <begin position="639"/>
        <end position="657"/>
    </location>
</feature>
<keyword evidence="1" id="KW-0472">Membrane</keyword>
<keyword evidence="1" id="KW-0812">Transmembrane</keyword>
<evidence type="ECO:0000313" key="3">
    <source>
        <dbReference type="Proteomes" id="UP000233469"/>
    </source>
</evidence>
<reference evidence="2 3" key="1">
    <citation type="submission" date="2016-04" db="EMBL/GenBank/DDBJ databases">
        <title>Genome analyses suggest a sexual origin of heterokaryosis in a supposedly ancient asexual fungus.</title>
        <authorList>
            <person name="Ropars J."/>
            <person name="Sedzielewska K."/>
            <person name="Noel J."/>
            <person name="Charron P."/>
            <person name="Farinelli L."/>
            <person name="Marton T."/>
            <person name="Kruger M."/>
            <person name="Pelin A."/>
            <person name="Brachmann A."/>
            <person name="Corradi N."/>
        </authorList>
    </citation>
    <scope>NUCLEOTIDE SEQUENCE [LARGE SCALE GENOMIC DNA]</scope>
    <source>
        <strain evidence="2 3">C2</strain>
    </source>
</reference>
<accession>A0A2N1MU58</accession>
<dbReference type="VEuPathDB" id="FungiDB:FUN_004314"/>
<dbReference type="EMBL" id="LLXL01001315">
    <property type="protein sequence ID" value="PKK65163.1"/>
    <property type="molecule type" value="Genomic_DNA"/>
</dbReference>
<name>A0A2N1MU58_9GLOM</name>
<dbReference type="VEuPathDB" id="FungiDB:RhiirA1_504889"/>
<organism evidence="2 3">
    <name type="scientific">Rhizophagus irregularis</name>
    <dbReference type="NCBI Taxonomy" id="588596"/>
    <lineage>
        <taxon>Eukaryota</taxon>
        <taxon>Fungi</taxon>
        <taxon>Fungi incertae sedis</taxon>
        <taxon>Mucoromycota</taxon>
        <taxon>Glomeromycotina</taxon>
        <taxon>Glomeromycetes</taxon>
        <taxon>Glomerales</taxon>
        <taxon>Glomeraceae</taxon>
        <taxon>Rhizophagus</taxon>
    </lineage>
</organism>
<keyword evidence="1" id="KW-1133">Transmembrane helix</keyword>
<protein>
    <recommendedName>
        <fullName evidence="4">Ion transport domain-containing protein</fullName>
    </recommendedName>
</protein>
<feature type="transmembrane region" description="Helical" evidence="1">
    <location>
        <begin position="458"/>
        <end position="484"/>
    </location>
</feature>
<reference evidence="2 3" key="2">
    <citation type="submission" date="2017-10" db="EMBL/GenBank/DDBJ databases">
        <title>Extensive intraspecific genome diversity in a model arbuscular mycorrhizal fungus.</title>
        <authorList>
            <person name="Chen E.C.H."/>
            <person name="Morin E."/>
            <person name="Baudet D."/>
            <person name="Noel J."/>
            <person name="Ndikumana S."/>
            <person name="Charron P."/>
            <person name="St-Onge C."/>
            <person name="Giorgi J."/>
            <person name="Grigoriev I.V."/>
            <person name="Roux C."/>
            <person name="Martin F.M."/>
            <person name="Corradi N."/>
        </authorList>
    </citation>
    <scope>NUCLEOTIDE SEQUENCE [LARGE SCALE GENOMIC DNA]</scope>
    <source>
        <strain evidence="2 3">C2</strain>
    </source>
</reference>
<sequence>MNEFSVEIDKTIKNDKIDDDIDKPHNGKQITMIEVSQNGRYLVTYSPEDDSIVGWNVKGIDGKEGQLKPESNYHHIGNSVKLTQLSVSDDKEIAYICENKLNIQLYNFIKHTFHIGLFPLLYPLLNSGFRNSVMKYWKKCLNRLSEEYQNDILPDIIQITTSGYAFGILDGYVWKIKIFDELDNEIYDKIKTKVLDSNAEETFENLNIYLFNPLLDNRKKAIELNTNSTKWEIKITDGKLEFQISNNEWNYKNSSKFNEKVHHLYEKKLLNDNDMLIITDIGIFIYHFNENNECIHLIYFYYTKLNKDDAKKILDDPKYTLPLPNYNSFKLSEEWVSYIKNNRESLLKYGAELLSYAIEEHNLELMDDIYKKCLNHFKQDLKNNKVFLSIITSKIPEYYPEYILRYSLDTTMIIDSPLYSMKRDLHFHTFKHLHMIYIPPYLLNFHMFFLKLLKIHKIFYYIWVIIQCSMLPILFIFFCTIYPFSSTLNDFIYNPVPYTFNKIFKAKPTPTITFMIPYIKFVNYPQKYNFFKELFRPQPNQFVKTINRDFYKSWSGEALINSKWNAYGRQVYLRVWLLEFMVLLGYFTAAATIPQQYISDFNRNLLLIFSTCIGLYHLIHEIRQFTYDPKKWYKDFWNYFDVIACVLPIYTSIYWLQTETGFTLEEFVNNNDPNNPWNLTHTYSVLDNGAIHSNLNIIEQPNENTNMFINYKTAIFATYLFLTGDSSALTNWKYTNNPSLVILIVLFSLLIVVYLMNLFIGLLNLEIGKYNDRVSFLMQKAEILAEIELFHLSPSQRRLEDLFPEVLYYCADIDVARAEVKKLIKDGQWSNELPEMRKDLYKQLHIQRNPAETDLRELLEEVQSRLKYILNL</sequence>
<proteinExistence type="predicted"/>
<dbReference type="VEuPathDB" id="FungiDB:RhiirA1_453319"/>
<dbReference type="VEuPathDB" id="FungiDB:FUN_017348"/>
<evidence type="ECO:0008006" key="4">
    <source>
        <dbReference type="Google" id="ProtNLM"/>
    </source>
</evidence>
<dbReference type="VEuPathDB" id="FungiDB:RhiirFUN_006493"/>
<feature type="transmembrane region" description="Helical" evidence="1">
    <location>
        <begin position="740"/>
        <end position="763"/>
    </location>
</feature>
<dbReference type="AlphaFoldDB" id="A0A2N1MU58"/>
<gene>
    <name evidence="2" type="ORF">RhiirC2_715758</name>
</gene>